<sequence>MNSSTIFGGYLFRTIFFSLYGIDACVILLLFFSCSMVVTIITHN</sequence>
<dbReference type="AlphaFoldDB" id="A0A0A9F5T9"/>
<keyword evidence="1" id="KW-0472">Membrane</keyword>
<reference evidence="2" key="1">
    <citation type="submission" date="2014-09" db="EMBL/GenBank/DDBJ databases">
        <authorList>
            <person name="Magalhaes I.L.F."/>
            <person name="Oliveira U."/>
            <person name="Santos F.R."/>
            <person name="Vidigal T.H.D.A."/>
            <person name="Brescovit A.D."/>
            <person name="Santos A.J."/>
        </authorList>
    </citation>
    <scope>NUCLEOTIDE SEQUENCE</scope>
    <source>
        <tissue evidence="2">Shoot tissue taken approximately 20 cm above the soil surface</tissue>
    </source>
</reference>
<reference evidence="2" key="2">
    <citation type="journal article" date="2015" name="Data Brief">
        <title>Shoot transcriptome of the giant reed, Arundo donax.</title>
        <authorList>
            <person name="Barrero R.A."/>
            <person name="Guerrero F.D."/>
            <person name="Moolhuijzen P."/>
            <person name="Goolsby J.A."/>
            <person name="Tidwell J."/>
            <person name="Bellgard S.E."/>
            <person name="Bellgard M.I."/>
        </authorList>
    </citation>
    <scope>NUCLEOTIDE SEQUENCE</scope>
    <source>
        <tissue evidence="2">Shoot tissue taken approximately 20 cm above the soil surface</tissue>
    </source>
</reference>
<keyword evidence="1" id="KW-0812">Transmembrane</keyword>
<organism evidence="2">
    <name type="scientific">Arundo donax</name>
    <name type="common">Giant reed</name>
    <name type="synonym">Donax arundinaceus</name>
    <dbReference type="NCBI Taxonomy" id="35708"/>
    <lineage>
        <taxon>Eukaryota</taxon>
        <taxon>Viridiplantae</taxon>
        <taxon>Streptophyta</taxon>
        <taxon>Embryophyta</taxon>
        <taxon>Tracheophyta</taxon>
        <taxon>Spermatophyta</taxon>
        <taxon>Magnoliopsida</taxon>
        <taxon>Liliopsida</taxon>
        <taxon>Poales</taxon>
        <taxon>Poaceae</taxon>
        <taxon>PACMAD clade</taxon>
        <taxon>Arundinoideae</taxon>
        <taxon>Arundineae</taxon>
        <taxon>Arundo</taxon>
    </lineage>
</organism>
<evidence type="ECO:0000313" key="2">
    <source>
        <dbReference type="EMBL" id="JAE07707.1"/>
    </source>
</evidence>
<protein>
    <submittedName>
        <fullName evidence="2">Uncharacterized protein</fullName>
    </submittedName>
</protein>
<evidence type="ECO:0000256" key="1">
    <source>
        <dbReference type="SAM" id="Phobius"/>
    </source>
</evidence>
<dbReference type="EMBL" id="GBRH01190189">
    <property type="protein sequence ID" value="JAE07707.1"/>
    <property type="molecule type" value="Transcribed_RNA"/>
</dbReference>
<keyword evidence="1" id="KW-1133">Transmembrane helix</keyword>
<proteinExistence type="predicted"/>
<name>A0A0A9F5T9_ARUDO</name>
<feature type="transmembrane region" description="Helical" evidence="1">
    <location>
        <begin position="20"/>
        <end position="41"/>
    </location>
</feature>
<accession>A0A0A9F5T9</accession>